<keyword evidence="2" id="KW-1133">Transmembrane helix</keyword>
<dbReference type="RefSeq" id="WP_121392844.1">
    <property type="nucleotide sequence ID" value="NZ_RCDD01000003.1"/>
</dbReference>
<keyword evidence="2" id="KW-0812">Transmembrane</keyword>
<evidence type="ECO:0000256" key="1">
    <source>
        <dbReference type="SAM" id="MobiDB-lite"/>
    </source>
</evidence>
<feature type="region of interest" description="Disordered" evidence="1">
    <location>
        <begin position="139"/>
        <end position="174"/>
    </location>
</feature>
<keyword evidence="4" id="KW-1185">Reference proteome</keyword>
<dbReference type="AlphaFoldDB" id="A0A421B243"/>
<comment type="caution">
    <text evidence="3">The sequence shown here is derived from an EMBL/GenBank/DDBJ whole genome shotgun (WGS) entry which is preliminary data.</text>
</comment>
<proteinExistence type="predicted"/>
<gene>
    <name evidence="3" type="ORF">CLV68_4529</name>
</gene>
<evidence type="ECO:0008006" key="5">
    <source>
        <dbReference type="Google" id="ProtNLM"/>
    </source>
</evidence>
<evidence type="ECO:0000256" key="2">
    <source>
        <dbReference type="SAM" id="Phobius"/>
    </source>
</evidence>
<reference evidence="3 4" key="1">
    <citation type="submission" date="2018-10" db="EMBL/GenBank/DDBJ databases">
        <title>Genomic Encyclopedia of Archaeal and Bacterial Type Strains, Phase II (KMG-II): from individual species to whole genera.</title>
        <authorList>
            <person name="Goeker M."/>
        </authorList>
    </citation>
    <scope>NUCLEOTIDE SEQUENCE [LARGE SCALE GENOMIC DNA]</scope>
    <source>
        <strain evidence="3 4">DSM 45657</strain>
    </source>
</reference>
<feature type="transmembrane region" description="Helical" evidence="2">
    <location>
        <begin position="180"/>
        <end position="201"/>
    </location>
</feature>
<dbReference type="Proteomes" id="UP000282454">
    <property type="component" value="Unassembled WGS sequence"/>
</dbReference>
<dbReference type="EMBL" id="RCDD01000003">
    <property type="protein sequence ID" value="RLK58427.1"/>
    <property type="molecule type" value="Genomic_DNA"/>
</dbReference>
<name>A0A421B243_9PSEU</name>
<organism evidence="3 4">
    <name type="scientific">Actinokineospora cianjurensis</name>
    <dbReference type="NCBI Taxonomy" id="585224"/>
    <lineage>
        <taxon>Bacteria</taxon>
        <taxon>Bacillati</taxon>
        <taxon>Actinomycetota</taxon>
        <taxon>Actinomycetes</taxon>
        <taxon>Pseudonocardiales</taxon>
        <taxon>Pseudonocardiaceae</taxon>
        <taxon>Actinokineospora</taxon>
    </lineage>
</organism>
<dbReference type="OrthoDB" id="3700991at2"/>
<sequence>MIADDRTLLLDLENLGSATLKPRPLRARLETLLSAAGEHHHAIAAYAVTEGEPDPIVSVLAELRVAPLRVRPGPDAAELALLAHARHVHAEGGRIFLVGSADGRFADLAALGRVELLVWEGQPVATKLTDVVHATHRVPRPTCTPVEDPPTVHHAEPEPVSDPGASIAAARPPDHPRQALAGWVVTGLVGGFTVAVGQRLLDLLAPRRRR</sequence>
<keyword evidence="2" id="KW-0472">Membrane</keyword>
<accession>A0A421B243</accession>
<protein>
    <recommendedName>
        <fullName evidence="5">NYN domain-containing protein</fullName>
    </recommendedName>
</protein>
<evidence type="ECO:0000313" key="3">
    <source>
        <dbReference type="EMBL" id="RLK58427.1"/>
    </source>
</evidence>
<evidence type="ECO:0000313" key="4">
    <source>
        <dbReference type="Proteomes" id="UP000282454"/>
    </source>
</evidence>